<name>A0A368TSI8_9GAMM</name>
<sequence length="116" mass="12605">MKHLLRLTHPIQMVGGLTIWSIWFVAIYSGLSVACSVAPPDPGRDIWTGINLAVGLATLGTTALLLWLSWAGVWAARRTSVVRENYFARVSAGIYLFSAAATLFVGYPVIFLPPCL</sequence>
<accession>A0A368TSI8</accession>
<proteinExistence type="predicted"/>
<dbReference type="Proteomes" id="UP000252405">
    <property type="component" value="Unassembled WGS sequence"/>
</dbReference>
<dbReference type="EMBL" id="QPII01000014">
    <property type="protein sequence ID" value="RCV87634.1"/>
    <property type="molecule type" value="Genomic_DNA"/>
</dbReference>
<protein>
    <submittedName>
        <fullName evidence="2">Uncharacterized protein</fullName>
    </submittedName>
</protein>
<feature type="transmembrane region" description="Helical" evidence="1">
    <location>
        <begin position="46"/>
        <end position="74"/>
    </location>
</feature>
<comment type="caution">
    <text evidence="2">The sequence shown here is derived from an EMBL/GenBank/DDBJ whole genome shotgun (WGS) entry which is preliminary data.</text>
</comment>
<evidence type="ECO:0000256" key="1">
    <source>
        <dbReference type="SAM" id="Phobius"/>
    </source>
</evidence>
<feature type="transmembrane region" description="Helical" evidence="1">
    <location>
        <begin position="12"/>
        <end position="34"/>
    </location>
</feature>
<keyword evidence="1" id="KW-0472">Membrane</keyword>
<organism evidence="2 3">
    <name type="scientific">Billgrantia montanilacus</name>
    <dbReference type="NCBI Taxonomy" id="2282305"/>
    <lineage>
        <taxon>Bacteria</taxon>
        <taxon>Pseudomonadati</taxon>
        <taxon>Pseudomonadota</taxon>
        <taxon>Gammaproteobacteria</taxon>
        <taxon>Oceanospirillales</taxon>
        <taxon>Halomonadaceae</taxon>
        <taxon>Billgrantia</taxon>
    </lineage>
</organism>
<dbReference type="PROSITE" id="PS51257">
    <property type="entry name" value="PROKAR_LIPOPROTEIN"/>
    <property type="match status" value="1"/>
</dbReference>
<reference evidence="2 3" key="1">
    <citation type="submission" date="2018-07" db="EMBL/GenBank/DDBJ databases">
        <title>Halomonas montanilacus sp. nov., isolated from Lake Pengyan on Tibetan Plateau.</title>
        <authorList>
            <person name="Lu H."/>
            <person name="Xing P."/>
            <person name="Wu Q."/>
        </authorList>
    </citation>
    <scope>NUCLEOTIDE SEQUENCE [LARGE SCALE GENOMIC DNA]</scope>
    <source>
        <strain evidence="2 3">PYC7W</strain>
    </source>
</reference>
<gene>
    <name evidence="2" type="ORF">DU505_16370</name>
</gene>
<dbReference type="OrthoDB" id="8549814at2"/>
<keyword evidence="3" id="KW-1185">Reference proteome</keyword>
<dbReference type="RefSeq" id="WP_114480058.1">
    <property type="nucleotide sequence ID" value="NZ_QPII01000014.1"/>
</dbReference>
<feature type="transmembrane region" description="Helical" evidence="1">
    <location>
        <begin position="86"/>
        <end position="110"/>
    </location>
</feature>
<evidence type="ECO:0000313" key="2">
    <source>
        <dbReference type="EMBL" id="RCV87634.1"/>
    </source>
</evidence>
<keyword evidence="1" id="KW-1133">Transmembrane helix</keyword>
<dbReference type="AlphaFoldDB" id="A0A368TSI8"/>
<keyword evidence="1" id="KW-0812">Transmembrane</keyword>
<evidence type="ECO:0000313" key="3">
    <source>
        <dbReference type="Proteomes" id="UP000252405"/>
    </source>
</evidence>